<feature type="binding site" evidence="6">
    <location>
        <begin position="357"/>
        <end position="358"/>
    </location>
    <ligand>
        <name>substrate</name>
    </ligand>
</feature>
<dbReference type="AlphaFoldDB" id="A0A919C978"/>
<dbReference type="PANTHER" id="PTHR11051:SF8">
    <property type="entry name" value="PROTEIN-GLUCOSYLGALACTOSYLHYDROXYLYSINE GLUCOSIDASE"/>
    <property type="match status" value="1"/>
</dbReference>
<dbReference type="FunFam" id="1.50.10.10:FF:000053">
    <property type="entry name" value="Putative glycosyl hydrolase"/>
    <property type="match status" value="1"/>
</dbReference>
<evidence type="ECO:0000256" key="4">
    <source>
        <dbReference type="ARBA" id="ARBA00023295"/>
    </source>
</evidence>
<feature type="active site" description="Proton donor" evidence="5">
    <location>
        <position position="496"/>
    </location>
</feature>
<organism evidence="10 11">
    <name type="scientific">Streptomyces finlayi</name>
    <dbReference type="NCBI Taxonomy" id="67296"/>
    <lineage>
        <taxon>Bacteria</taxon>
        <taxon>Bacillati</taxon>
        <taxon>Actinomycetota</taxon>
        <taxon>Actinomycetes</taxon>
        <taxon>Kitasatosporales</taxon>
        <taxon>Streptomycetaceae</taxon>
        <taxon>Streptomyces</taxon>
    </lineage>
</organism>
<dbReference type="Gene3D" id="1.50.10.10">
    <property type="match status" value="1"/>
</dbReference>
<keyword evidence="4" id="KW-0326">Glycosidase</keyword>
<evidence type="ECO:0000256" key="3">
    <source>
        <dbReference type="ARBA" id="ARBA00022679"/>
    </source>
</evidence>
<dbReference type="SUPFAM" id="SSF74650">
    <property type="entry name" value="Galactose mutarotase-like"/>
    <property type="match status" value="1"/>
</dbReference>
<dbReference type="InterPro" id="IPR008928">
    <property type="entry name" value="6-hairpin_glycosidase_sf"/>
</dbReference>
<name>A0A919C978_9ACTN</name>
<dbReference type="EMBL" id="BMVC01000004">
    <property type="protein sequence ID" value="GHC89212.1"/>
    <property type="molecule type" value="Genomic_DNA"/>
</dbReference>
<evidence type="ECO:0000313" key="10">
    <source>
        <dbReference type="EMBL" id="GHC89212.1"/>
    </source>
</evidence>
<comment type="similarity">
    <text evidence="1">Belongs to the glycosyl hydrolase 65 family.</text>
</comment>
<dbReference type="InterPro" id="IPR012341">
    <property type="entry name" value="6hp_glycosidase-like_sf"/>
</dbReference>
<reference evidence="10" key="2">
    <citation type="submission" date="2020-09" db="EMBL/GenBank/DDBJ databases">
        <authorList>
            <person name="Sun Q."/>
            <person name="Ohkuma M."/>
        </authorList>
    </citation>
    <scope>NUCLEOTIDE SEQUENCE</scope>
    <source>
        <strain evidence="10">JCM 4637</strain>
    </source>
</reference>
<evidence type="ECO:0000259" key="8">
    <source>
        <dbReference type="Pfam" id="PF03633"/>
    </source>
</evidence>
<sequence length="809" mass="89344">MRDTDGTWEYEGHTPEQEALRESLCTLGNGYFATRGAAPECAADGVHYPGTYAAGCYNRLHSVVAGRRVENEDLVNLPNWLPLRFRPYGQDGPGDWLRPDSASAHGHRQTLLLSSGLLERTVRYVLPGHGTLRMRQLRLVHMGDPHLAALRTEFTAEDFTGCLDVEAALDGGVTNGGVHRYRDLDGRHLVHVHTGEGSPGTVWLRCRTSTSDIRIALAARLTTDAAAPAGAAPAVRHDGRRVVQDLRLRLTPGTTVTVDKTVALHTSRDPAISDPLHAARDRVARAPGFDALLESHLTAWDQLWRRAALDVPGEAGRILRLHLFHVLQTLSPHTADLDVGVPARGLHGEAYRGHVFWDELFVLPYLDLHFPEVSRALLTYRHRRLEPALTAARDAGLTGAMYPWQSGSDGREETQKLHLNPRSGRWLPDHSHLQRHVGSAVAYNVWQYCAASGDTEFLHTKGAEMLLQIARFWAASATYDEGIGRHRIRGVVGPDEYHDAYPDASGPGLDDNAYTNVMAAWVLARALELLDLLPEPRRRELAERIGLDGGELELWEEVSRTLHVPFHAGVVSQFEGYGELAELDWEGYRKRYGNIRRLDRILEAEGDSVNRYQASKQADVLMLGHLLPPEELRAVFARLGHSLDADTWRRTVGHYLARTSHGSTLSALVHGHVLARVRRADAWSHCLEALRGDVADLQGGTTGEGIHLGAMAGTLGFVQRGLTGLETRGDVLRLDPAPLPQLSSYGFSLRYRGHWDVRLRMTPGRLEVSVPASDRLPIEIRLPGQRVSVAPGESYRLSLPGGTPGTDEP</sequence>
<feature type="binding site" evidence="6">
    <location>
        <begin position="616"/>
        <end position="617"/>
    </location>
    <ligand>
        <name>substrate</name>
    </ligand>
</feature>
<feature type="domain" description="Glycoside hydrolase family 65 central catalytic" evidence="7">
    <location>
        <begin position="320"/>
        <end position="715"/>
    </location>
</feature>
<evidence type="ECO:0000256" key="5">
    <source>
        <dbReference type="PIRSR" id="PIRSR036289-50"/>
    </source>
</evidence>
<protein>
    <submittedName>
        <fullName evidence="10">Family 65 glycosyl hydrolase</fullName>
    </submittedName>
</protein>
<dbReference type="InterPro" id="IPR005196">
    <property type="entry name" value="Glyco_hydro_65_N"/>
</dbReference>
<keyword evidence="2" id="KW-0328">Glycosyltransferase</keyword>
<dbReference type="PANTHER" id="PTHR11051">
    <property type="entry name" value="GLYCOSYL HYDROLASE-RELATED"/>
    <property type="match status" value="1"/>
</dbReference>
<dbReference type="Gene3D" id="2.60.420.10">
    <property type="entry name" value="Maltose phosphorylase, domain 3"/>
    <property type="match status" value="1"/>
</dbReference>
<evidence type="ECO:0000259" key="9">
    <source>
        <dbReference type="Pfam" id="PF03636"/>
    </source>
</evidence>
<dbReference type="Proteomes" id="UP000638353">
    <property type="component" value="Unassembled WGS sequence"/>
</dbReference>
<evidence type="ECO:0000256" key="6">
    <source>
        <dbReference type="PIRSR" id="PIRSR036289-51"/>
    </source>
</evidence>
<comment type="caution">
    <text evidence="10">The sequence shown here is derived from an EMBL/GenBank/DDBJ whole genome shotgun (WGS) entry which is preliminary data.</text>
</comment>
<keyword evidence="3" id="KW-0808">Transferase</keyword>
<dbReference type="GO" id="GO:0004553">
    <property type="term" value="F:hydrolase activity, hydrolyzing O-glycosyl compounds"/>
    <property type="evidence" value="ECO:0007669"/>
    <property type="project" value="TreeGrafter"/>
</dbReference>
<dbReference type="RefSeq" id="WP_189823390.1">
    <property type="nucleotide sequence ID" value="NZ_BMVC01000004.1"/>
</dbReference>
<dbReference type="InterPro" id="IPR017045">
    <property type="entry name" value="Malt_Pase/Glycosyl_Hdrlase"/>
</dbReference>
<reference evidence="10" key="1">
    <citation type="journal article" date="2014" name="Int. J. Syst. Evol. Microbiol.">
        <title>Complete genome sequence of Corynebacterium casei LMG S-19264T (=DSM 44701T), isolated from a smear-ripened cheese.</title>
        <authorList>
            <consortium name="US DOE Joint Genome Institute (JGI-PGF)"/>
            <person name="Walter F."/>
            <person name="Albersmeier A."/>
            <person name="Kalinowski J."/>
            <person name="Ruckert C."/>
        </authorList>
    </citation>
    <scope>NUCLEOTIDE SEQUENCE</scope>
    <source>
        <strain evidence="10">JCM 4637</strain>
    </source>
</reference>
<dbReference type="Pfam" id="PF03633">
    <property type="entry name" value="Glyco_hydro_65C"/>
    <property type="match status" value="1"/>
</dbReference>
<evidence type="ECO:0000313" key="11">
    <source>
        <dbReference type="Proteomes" id="UP000638353"/>
    </source>
</evidence>
<evidence type="ECO:0000256" key="2">
    <source>
        <dbReference type="ARBA" id="ARBA00022676"/>
    </source>
</evidence>
<gene>
    <name evidence="10" type="ORF">GCM10010334_22080</name>
</gene>
<feature type="domain" description="Glycoside hydrolase family 65 C-terminal" evidence="8">
    <location>
        <begin position="725"/>
        <end position="789"/>
    </location>
</feature>
<dbReference type="Pfam" id="PF03636">
    <property type="entry name" value="Glyco_hydro_65N"/>
    <property type="match status" value="1"/>
</dbReference>
<feature type="domain" description="Glycoside hydrolase family 65 N-terminal" evidence="9">
    <location>
        <begin position="10"/>
        <end position="268"/>
    </location>
</feature>
<dbReference type="InterPro" id="IPR037018">
    <property type="entry name" value="GH65_N"/>
</dbReference>
<proteinExistence type="inferred from homology"/>
<dbReference type="Pfam" id="PF03632">
    <property type="entry name" value="Glyco_hydro_65m"/>
    <property type="match status" value="1"/>
</dbReference>
<dbReference type="InterPro" id="IPR005195">
    <property type="entry name" value="Glyco_hydro_65_M"/>
</dbReference>
<dbReference type="PIRSF" id="PIRSF036289">
    <property type="entry name" value="Glycosyl_hydrolase_malt_phosph"/>
    <property type="match status" value="1"/>
</dbReference>
<accession>A0A919C978</accession>
<evidence type="ECO:0000256" key="1">
    <source>
        <dbReference type="ARBA" id="ARBA00006768"/>
    </source>
</evidence>
<dbReference type="InterPro" id="IPR011013">
    <property type="entry name" value="Gal_mutarotase_sf_dom"/>
</dbReference>
<dbReference type="InterPro" id="IPR005194">
    <property type="entry name" value="Glyco_hydro_65_C"/>
</dbReference>
<evidence type="ECO:0000259" key="7">
    <source>
        <dbReference type="Pfam" id="PF03632"/>
    </source>
</evidence>
<dbReference type="GO" id="GO:0030246">
    <property type="term" value="F:carbohydrate binding"/>
    <property type="evidence" value="ECO:0007669"/>
    <property type="project" value="InterPro"/>
</dbReference>
<dbReference type="GO" id="GO:0005975">
    <property type="term" value="P:carbohydrate metabolic process"/>
    <property type="evidence" value="ECO:0007669"/>
    <property type="project" value="InterPro"/>
</dbReference>
<dbReference type="GO" id="GO:0016757">
    <property type="term" value="F:glycosyltransferase activity"/>
    <property type="evidence" value="ECO:0007669"/>
    <property type="project" value="UniProtKB-KW"/>
</dbReference>
<dbReference type="Gene3D" id="2.70.98.40">
    <property type="entry name" value="Glycoside hydrolase, family 65, N-terminal domain"/>
    <property type="match status" value="1"/>
</dbReference>
<dbReference type="SUPFAM" id="SSF48208">
    <property type="entry name" value="Six-hairpin glycosidases"/>
    <property type="match status" value="1"/>
</dbReference>
<keyword evidence="10" id="KW-0378">Hydrolase</keyword>